<gene>
    <name evidence="2" type="ORF">SCF082_LOCUS9602</name>
</gene>
<evidence type="ECO:0000313" key="3">
    <source>
        <dbReference type="Proteomes" id="UP001642464"/>
    </source>
</evidence>
<dbReference type="SUPFAM" id="SSF50249">
    <property type="entry name" value="Nucleic acid-binding proteins"/>
    <property type="match status" value="1"/>
</dbReference>
<feature type="domain" description="S1 motif" evidence="1">
    <location>
        <begin position="63"/>
        <end position="138"/>
    </location>
</feature>
<proteinExistence type="predicted"/>
<keyword evidence="3" id="KW-1185">Reference proteome</keyword>
<name>A0ABP0J0C6_9DINO</name>
<dbReference type="InterPro" id="IPR012340">
    <property type="entry name" value="NA-bd_OB-fold"/>
</dbReference>
<dbReference type="PROSITE" id="PS50126">
    <property type="entry name" value="S1"/>
    <property type="match status" value="2"/>
</dbReference>
<dbReference type="InterPro" id="IPR003029">
    <property type="entry name" value="S1_domain"/>
</dbReference>
<feature type="domain" description="S1 motif" evidence="1">
    <location>
        <begin position="154"/>
        <end position="226"/>
    </location>
</feature>
<protein>
    <recommendedName>
        <fullName evidence="1">S1 motif domain-containing protein</fullName>
    </recommendedName>
</protein>
<dbReference type="SMART" id="SM00316">
    <property type="entry name" value="S1"/>
    <property type="match status" value="2"/>
</dbReference>
<evidence type="ECO:0000259" key="1">
    <source>
        <dbReference type="PROSITE" id="PS50126"/>
    </source>
</evidence>
<dbReference type="Gene3D" id="2.40.50.140">
    <property type="entry name" value="Nucleic acid-binding proteins"/>
    <property type="match status" value="2"/>
</dbReference>
<dbReference type="EMBL" id="CAXAMM010005559">
    <property type="protein sequence ID" value="CAK9007778.1"/>
    <property type="molecule type" value="Genomic_DNA"/>
</dbReference>
<feature type="non-terminal residue" evidence="2">
    <location>
        <position position="1"/>
    </location>
</feature>
<organism evidence="2 3">
    <name type="scientific">Durusdinium trenchii</name>
    <dbReference type="NCBI Taxonomy" id="1381693"/>
    <lineage>
        <taxon>Eukaryota</taxon>
        <taxon>Sar</taxon>
        <taxon>Alveolata</taxon>
        <taxon>Dinophyceae</taxon>
        <taxon>Suessiales</taxon>
        <taxon>Symbiodiniaceae</taxon>
        <taxon>Durusdinium</taxon>
    </lineage>
</organism>
<reference evidence="2 3" key="1">
    <citation type="submission" date="2024-02" db="EMBL/GenBank/DDBJ databases">
        <authorList>
            <person name="Chen Y."/>
            <person name="Shah S."/>
            <person name="Dougan E. K."/>
            <person name="Thang M."/>
            <person name="Chan C."/>
        </authorList>
    </citation>
    <scope>NUCLEOTIDE SEQUENCE [LARGE SCALE GENOMIC DNA]</scope>
</reference>
<dbReference type="Proteomes" id="UP001642464">
    <property type="component" value="Unassembled WGS sequence"/>
</dbReference>
<accession>A0ABP0J0C6</accession>
<sequence>ASCCNFAGYSGRVGHARLVGLHTNAAPRRYRHHGRPRNQRTPCVRRWAGSEAVEALPESGKAEDLVLGKGYLANVTKVVKQGAKLDLGLDKPGWVPISKLDKPGGGFIKKVSEVVKVGDQIRVMIRKVKDREVEVTMKAVPEFDKRPLKEFKEGDVLSGKVMASAKGEGRFVGSGWVLVDVDAIVPAFLPEKGLKGAAPESYQKGQEVKVKVEKLTRHEMKVILED</sequence>
<comment type="caution">
    <text evidence="2">The sequence shown here is derived from an EMBL/GenBank/DDBJ whole genome shotgun (WGS) entry which is preliminary data.</text>
</comment>
<evidence type="ECO:0000313" key="2">
    <source>
        <dbReference type="EMBL" id="CAK9007778.1"/>
    </source>
</evidence>
<dbReference type="Pfam" id="PF00575">
    <property type="entry name" value="S1"/>
    <property type="match status" value="2"/>
</dbReference>